<keyword evidence="12" id="KW-1185">Reference proteome</keyword>
<dbReference type="GO" id="GO:0044874">
    <property type="term" value="P:lipoprotein localization to outer membrane"/>
    <property type="evidence" value="ECO:0007669"/>
    <property type="project" value="TreeGrafter"/>
</dbReference>
<evidence type="ECO:0000256" key="8">
    <source>
        <dbReference type="SAM" id="Phobius"/>
    </source>
</evidence>
<feature type="transmembrane region" description="Helical" evidence="8">
    <location>
        <begin position="322"/>
        <end position="348"/>
    </location>
</feature>
<dbReference type="Pfam" id="PF12704">
    <property type="entry name" value="MacB_PCD"/>
    <property type="match status" value="1"/>
</dbReference>
<feature type="transmembrane region" description="Helical" evidence="8">
    <location>
        <begin position="278"/>
        <end position="302"/>
    </location>
</feature>
<keyword evidence="5 8" id="KW-0812">Transmembrane</keyword>
<evidence type="ECO:0000256" key="3">
    <source>
        <dbReference type="ARBA" id="ARBA00022448"/>
    </source>
</evidence>
<protein>
    <submittedName>
        <fullName evidence="11">Lipoprotein-releasing ABC transporter permease subunit</fullName>
    </submittedName>
</protein>
<evidence type="ECO:0000256" key="2">
    <source>
        <dbReference type="ARBA" id="ARBA00005236"/>
    </source>
</evidence>
<comment type="caution">
    <text evidence="11">The sequence shown here is derived from an EMBL/GenBank/DDBJ whole genome shotgun (WGS) entry which is preliminary data.</text>
</comment>
<dbReference type="NCBIfam" id="TIGR02212">
    <property type="entry name" value="lolCE"/>
    <property type="match status" value="1"/>
</dbReference>
<dbReference type="Proteomes" id="UP000249065">
    <property type="component" value="Unassembled WGS sequence"/>
</dbReference>
<feature type="domain" description="MacB-like periplasmic core" evidence="10">
    <location>
        <begin position="35"/>
        <end position="249"/>
    </location>
</feature>
<comment type="similarity">
    <text evidence="2">Belongs to the ABC-4 integral membrane protein family. LolC/E subfamily.</text>
</comment>
<evidence type="ECO:0000259" key="9">
    <source>
        <dbReference type="Pfam" id="PF02687"/>
    </source>
</evidence>
<accession>A0A327MCR0</accession>
<keyword evidence="6 8" id="KW-1133">Transmembrane helix</keyword>
<dbReference type="PANTHER" id="PTHR30489">
    <property type="entry name" value="LIPOPROTEIN-RELEASING SYSTEM TRANSMEMBRANE PROTEIN LOLE"/>
    <property type="match status" value="1"/>
</dbReference>
<evidence type="ECO:0000256" key="5">
    <source>
        <dbReference type="ARBA" id="ARBA00022692"/>
    </source>
</evidence>
<organism evidence="11 12">
    <name type="scientific">Roseicella frigidaeris</name>
    <dbReference type="NCBI Taxonomy" id="2230885"/>
    <lineage>
        <taxon>Bacteria</taxon>
        <taxon>Pseudomonadati</taxon>
        <taxon>Pseudomonadota</taxon>
        <taxon>Alphaproteobacteria</taxon>
        <taxon>Acetobacterales</taxon>
        <taxon>Roseomonadaceae</taxon>
        <taxon>Roseicella</taxon>
    </lineage>
</organism>
<sequence>MAEAGRFGGFERAVAARYLSARKGERFVSVIAGFSLVGIALGIATLIVVLSVMGGFRQELLGRILGLNGHLGITAAQGRLPDDPALVARIRALPEVAQAAAVVEGQVLLTTDAGASAGGLVRGIAPEDLRARRIIADTIAAGSLAQFGGEDAVVIGTGLARRLDVGVGDRVTLVSPQGRVTVFGTVPRLRAYRIVALFEVGMQEYDSGFVFLPLAAAQLFFQMPGAVSQIEVHLRQADRSAEAALAIRRALASEPIRIADWQDANSGFFQLVQVQRNVMFLILTLIILVAAFNIVSSLTMLVKDKGRDIAILRTMGARRGAILRIFLLCGAAIGGAGTLAGLGLGLLFCANIEAIRQFLMQLTGTTVFDPNVYFLTRIPAVVDPLEVAQVVGLGLALSLLATLLPSWRAARLDPVEALRDE</sequence>
<keyword evidence="7 8" id="KW-0472">Membrane</keyword>
<evidence type="ECO:0000313" key="11">
    <source>
        <dbReference type="EMBL" id="RAI60196.1"/>
    </source>
</evidence>
<dbReference type="OrthoDB" id="9808461at2"/>
<feature type="transmembrane region" description="Helical" evidence="8">
    <location>
        <begin position="27"/>
        <end position="53"/>
    </location>
</feature>
<dbReference type="Pfam" id="PF02687">
    <property type="entry name" value="FtsX"/>
    <property type="match status" value="1"/>
</dbReference>
<dbReference type="EMBL" id="QLIX01000002">
    <property type="protein sequence ID" value="RAI60196.1"/>
    <property type="molecule type" value="Genomic_DNA"/>
</dbReference>
<dbReference type="PANTHER" id="PTHR30489:SF0">
    <property type="entry name" value="LIPOPROTEIN-RELEASING SYSTEM TRANSMEMBRANE PROTEIN LOLE"/>
    <property type="match status" value="1"/>
</dbReference>
<evidence type="ECO:0000256" key="1">
    <source>
        <dbReference type="ARBA" id="ARBA00004651"/>
    </source>
</evidence>
<dbReference type="GO" id="GO:0042953">
    <property type="term" value="P:lipoprotein transport"/>
    <property type="evidence" value="ECO:0007669"/>
    <property type="project" value="InterPro"/>
</dbReference>
<gene>
    <name evidence="11" type="ORF">DOO78_03700</name>
</gene>
<evidence type="ECO:0000256" key="7">
    <source>
        <dbReference type="ARBA" id="ARBA00023136"/>
    </source>
</evidence>
<evidence type="ECO:0000256" key="4">
    <source>
        <dbReference type="ARBA" id="ARBA00022475"/>
    </source>
</evidence>
<dbReference type="InterPro" id="IPR051447">
    <property type="entry name" value="Lipoprotein-release_system"/>
</dbReference>
<dbReference type="GO" id="GO:0098797">
    <property type="term" value="C:plasma membrane protein complex"/>
    <property type="evidence" value="ECO:0007669"/>
    <property type="project" value="TreeGrafter"/>
</dbReference>
<evidence type="ECO:0000313" key="12">
    <source>
        <dbReference type="Proteomes" id="UP000249065"/>
    </source>
</evidence>
<keyword evidence="3" id="KW-0813">Transport</keyword>
<evidence type="ECO:0000256" key="6">
    <source>
        <dbReference type="ARBA" id="ARBA00022989"/>
    </source>
</evidence>
<dbReference type="InterPro" id="IPR025857">
    <property type="entry name" value="MacB_PCD"/>
</dbReference>
<evidence type="ECO:0000259" key="10">
    <source>
        <dbReference type="Pfam" id="PF12704"/>
    </source>
</evidence>
<dbReference type="InterPro" id="IPR003838">
    <property type="entry name" value="ABC3_permease_C"/>
</dbReference>
<feature type="domain" description="ABC3 transporter permease C-terminal" evidence="9">
    <location>
        <begin position="281"/>
        <end position="414"/>
    </location>
</feature>
<dbReference type="RefSeq" id="WP_111468382.1">
    <property type="nucleotide sequence ID" value="NZ_QLIX01000002.1"/>
</dbReference>
<reference evidence="12" key="1">
    <citation type="submission" date="2018-06" db="EMBL/GenBank/DDBJ databases">
        <authorList>
            <person name="Khan S.A."/>
        </authorList>
    </citation>
    <scope>NUCLEOTIDE SEQUENCE [LARGE SCALE GENOMIC DNA]</scope>
    <source>
        <strain evidence="12">DB-1506</strain>
    </source>
</reference>
<keyword evidence="4" id="KW-1003">Cell membrane</keyword>
<keyword evidence="11" id="KW-0449">Lipoprotein</keyword>
<dbReference type="AlphaFoldDB" id="A0A327MCR0"/>
<comment type="subcellular location">
    <subcellularLocation>
        <location evidence="1">Cell membrane</location>
        <topology evidence="1">Multi-pass membrane protein</topology>
    </subcellularLocation>
</comment>
<dbReference type="InterPro" id="IPR011925">
    <property type="entry name" value="LolCE_TM"/>
</dbReference>
<proteinExistence type="inferred from homology"/>
<name>A0A327MCR0_9PROT</name>